<evidence type="ECO:0000256" key="3">
    <source>
        <dbReference type="ARBA" id="ARBA00023274"/>
    </source>
</evidence>
<evidence type="ECO:0000256" key="6">
    <source>
        <dbReference type="SAM" id="MobiDB-lite"/>
    </source>
</evidence>
<name>A0A1E3W7R2_9HYPH</name>
<evidence type="ECO:0000313" key="8">
    <source>
        <dbReference type="Proteomes" id="UP000095042"/>
    </source>
</evidence>
<dbReference type="AlphaFoldDB" id="A0A1E3W7R2"/>
<dbReference type="GO" id="GO:0005840">
    <property type="term" value="C:ribosome"/>
    <property type="evidence" value="ECO:0007669"/>
    <property type="project" value="UniProtKB-KW"/>
</dbReference>
<feature type="compositionally biased region" description="Low complexity" evidence="6">
    <location>
        <begin position="109"/>
        <end position="118"/>
    </location>
</feature>
<evidence type="ECO:0000313" key="7">
    <source>
        <dbReference type="EMBL" id="ODS01849.1"/>
    </source>
</evidence>
<keyword evidence="3 4" id="KW-0687">Ribonucleoprotein</keyword>
<keyword evidence="2 4" id="KW-0689">Ribosomal protein</keyword>
<organism evidence="7 8">
    <name type="scientific">Methyloceanibacter marginalis</name>
    <dbReference type="NCBI Taxonomy" id="1774971"/>
    <lineage>
        <taxon>Bacteria</taxon>
        <taxon>Pseudomonadati</taxon>
        <taxon>Pseudomonadota</taxon>
        <taxon>Alphaproteobacteria</taxon>
        <taxon>Hyphomicrobiales</taxon>
        <taxon>Hyphomicrobiaceae</taxon>
        <taxon>Methyloceanibacter</taxon>
    </lineage>
</organism>
<protein>
    <recommendedName>
        <fullName evidence="4">Large ribosomal subunit protein bL21</fullName>
    </recommendedName>
</protein>
<evidence type="ECO:0000256" key="5">
    <source>
        <dbReference type="RuleBase" id="RU000562"/>
    </source>
</evidence>
<gene>
    <name evidence="4" type="primary">rplU</name>
    <name evidence="7" type="ORF">AUC71_02840</name>
</gene>
<reference evidence="7 8" key="1">
    <citation type="journal article" date="2016" name="Environ. Microbiol.">
        <title>New Methyloceanibacter diversity from North Sea sediments includes methanotroph containing solely the soluble methane monooxygenase.</title>
        <authorList>
            <person name="Vekeman B."/>
            <person name="Kerckhof F.M."/>
            <person name="Cremers G."/>
            <person name="de Vos P."/>
            <person name="Vandamme P."/>
            <person name="Boon N."/>
            <person name="Op den Camp H.J."/>
            <person name="Heylen K."/>
        </authorList>
    </citation>
    <scope>NUCLEOTIDE SEQUENCE [LARGE SCALE GENOMIC DNA]</scope>
    <source>
        <strain evidence="7 8">R-67177</strain>
    </source>
</reference>
<dbReference type="EMBL" id="LPWD01000423">
    <property type="protein sequence ID" value="ODS01849.1"/>
    <property type="molecule type" value="Genomic_DNA"/>
</dbReference>
<dbReference type="GO" id="GO:0003735">
    <property type="term" value="F:structural constituent of ribosome"/>
    <property type="evidence" value="ECO:0007669"/>
    <property type="project" value="InterPro"/>
</dbReference>
<comment type="similarity">
    <text evidence="1 4 5">Belongs to the bacterial ribosomal protein bL21 family.</text>
</comment>
<dbReference type="GO" id="GO:1990904">
    <property type="term" value="C:ribonucleoprotein complex"/>
    <property type="evidence" value="ECO:0007669"/>
    <property type="project" value="UniProtKB-KW"/>
</dbReference>
<dbReference type="InterPro" id="IPR036164">
    <property type="entry name" value="bL21-like_sf"/>
</dbReference>
<dbReference type="GO" id="GO:0005737">
    <property type="term" value="C:cytoplasm"/>
    <property type="evidence" value="ECO:0007669"/>
    <property type="project" value="UniProtKB-ARBA"/>
</dbReference>
<comment type="caution">
    <text evidence="7">The sequence shown here is derived from an EMBL/GenBank/DDBJ whole genome shotgun (WGS) entry which is preliminary data.</text>
</comment>
<dbReference type="InterPro" id="IPR028909">
    <property type="entry name" value="bL21-like"/>
</dbReference>
<proteinExistence type="inferred from homology"/>
<dbReference type="GO" id="GO:0019843">
    <property type="term" value="F:rRNA binding"/>
    <property type="evidence" value="ECO:0007669"/>
    <property type="project" value="UniProtKB-UniRule"/>
</dbReference>
<dbReference type="Pfam" id="PF00829">
    <property type="entry name" value="Ribosomal_L21p"/>
    <property type="match status" value="1"/>
</dbReference>
<comment type="subunit">
    <text evidence="4">Part of the 50S ribosomal subunit. Contacts protein L20.</text>
</comment>
<dbReference type="PANTHER" id="PTHR21349:SF0">
    <property type="entry name" value="LARGE RIBOSOMAL SUBUNIT PROTEIN BL21M"/>
    <property type="match status" value="1"/>
</dbReference>
<feature type="compositionally biased region" description="Basic and acidic residues" evidence="6">
    <location>
        <begin position="119"/>
        <end position="153"/>
    </location>
</feature>
<dbReference type="RefSeq" id="WP_069624798.1">
    <property type="nucleotide sequence ID" value="NZ_LPWD01000423.1"/>
</dbReference>
<dbReference type="OrthoDB" id="9813334at2"/>
<dbReference type="PANTHER" id="PTHR21349">
    <property type="entry name" value="50S RIBOSOMAL PROTEIN L21"/>
    <property type="match status" value="1"/>
</dbReference>
<sequence>MFAVIRTGGKQYRVAPNDIIEIEKIAGEPGDIVQLGDVLMLAGEGDPKTGSPVAGASVAAEVLEQKRADKIIVFKKKRRQGYRRTRGHRQMLTALRITEILTDGKKPSKAAAKPAPVKTETKAAEKPADTKAEAKPAAKQTEKKAEAKPEAKKPAAKTAAKKAPAKSAQKAAPEKAPAKKAAAKKAPAKKAPAKKKS</sequence>
<comment type="function">
    <text evidence="4 5">This protein binds to 23S rRNA in the presence of protein L20.</text>
</comment>
<dbReference type="Proteomes" id="UP000095042">
    <property type="component" value="Unassembled WGS sequence"/>
</dbReference>
<dbReference type="SUPFAM" id="SSF141091">
    <property type="entry name" value="L21p-like"/>
    <property type="match status" value="1"/>
</dbReference>
<keyword evidence="4 5" id="KW-0694">RNA-binding</keyword>
<dbReference type="HAMAP" id="MF_01363">
    <property type="entry name" value="Ribosomal_bL21"/>
    <property type="match status" value="1"/>
</dbReference>
<evidence type="ECO:0000256" key="4">
    <source>
        <dbReference type="HAMAP-Rule" id="MF_01363"/>
    </source>
</evidence>
<evidence type="ECO:0000256" key="1">
    <source>
        <dbReference type="ARBA" id="ARBA00008563"/>
    </source>
</evidence>
<feature type="region of interest" description="Disordered" evidence="6">
    <location>
        <begin position="105"/>
        <end position="197"/>
    </location>
</feature>
<dbReference type="InterPro" id="IPR001787">
    <property type="entry name" value="Ribosomal_bL21"/>
</dbReference>
<evidence type="ECO:0000256" key="2">
    <source>
        <dbReference type="ARBA" id="ARBA00022980"/>
    </source>
</evidence>
<feature type="compositionally biased region" description="Basic residues" evidence="6">
    <location>
        <begin position="181"/>
        <end position="197"/>
    </location>
</feature>
<keyword evidence="4 5" id="KW-0699">rRNA-binding</keyword>
<keyword evidence="8" id="KW-1185">Reference proteome</keyword>
<accession>A0A1E3W7R2</accession>
<dbReference type="GO" id="GO:0006412">
    <property type="term" value="P:translation"/>
    <property type="evidence" value="ECO:0007669"/>
    <property type="project" value="UniProtKB-UniRule"/>
</dbReference>
<dbReference type="NCBIfam" id="TIGR00061">
    <property type="entry name" value="L21"/>
    <property type="match status" value="1"/>
</dbReference>